<dbReference type="Gene3D" id="1.10.640.10">
    <property type="entry name" value="Haem peroxidase domain superfamily, animal type"/>
    <property type="match status" value="1"/>
</dbReference>
<evidence type="ECO:0000256" key="3">
    <source>
        <dbReference type="ARBA" id="ARBA00023180"/>
    </source>
</evidence>
<keyword evidence="5" id="KW-0812">Transmembrane</keyword>
<dbReference type="SUPFAM" id="SSF48113">
    <property type="entry name" value="Heme-dependent peroxidases"/>
    <property type="match status" value="1"/>
</dbReference>
<comment type="caution">
    <text evidence="6">The sequence shown here is derived from an EMBL/GenBank/DDBJ whole genome shotgun (WGS) entry which is preliminary data.</text>
</comment>
<gene>
    <name evidence="6" type="ORF">V1264_020629</name>
</gene>
<comment type="subcellular location">
    <subcellularLocation>
        <location evidence="1">Secreted</location>
    </subcellularLocation>
</comment>
<dbReference type="Proteomes" id="UP001374579">
    <property type="component" value="Unassembled WGS sequence"/>
</dbReference>
<feature type="binding site" description="axial binding residue" evidence="4">
    <location>
        <position position="430"/>
    </location>
    <ligand>
        <name>heme b</name>
        <dbReference type="ChEBI" id="CHEBI:60344"/>
    </ligand>
    <ligandPart>
        <name>Fe</name>
        <dbReference type="ChEBI" id="CHEBI:18248"/>
    </ligandPart>
</feature>
<dbReference type="GO" id="GO:0004601">
    <property type="term" value="F:peroxidase activity"/>
    <property type="evidence" value="ECO:0007669"/>
    <property type="project" value="InterPro"/>
</dbReference>
<proteinExistence type="predicted"/>
<reference evidence="6 7" key="1">
    <citation type="submission" date="2024-02" db="EMBL/GenBank/DDBJ databases">
        <title>Chromosome-scale genome assembly of the rough periwinkle Littorina saxatilis.</title>
        <authorList>
            <person name="De Jode A."/>
            <person name="Faria R."/>
            <person name="Formenti G."/>
            <person name="Sims Y."/>
            <person name="Smith T.P."/>
            <person name="Tracey A."/>
            <person name="Wood J.M.D."/>
            <person name="Zagrodzka Z.B."/>
            <person name="Johannesson K."/>
            <person name="Butlin R.K."/>
            <person name="Leder E.H."/>
        </authorList>
    </citation>
    <scope>NUCLEOTIDE SEQUENCE [LARGE SCALE GENOMIC DNA]</scope>
    <source>
        <strain evidence="6">Snail1</strain>
        <tissue evidence="6">Muscle</tissue>
    </source>
</reference>
<feature type="transmembrane region" description="Helical" evidence="5">
    <location>
        <begin position="21"/>
        <end position="43"/>
    </location>
</feature>
<name>A0AAN9GBR8_9CAEN</name>
<dbReference type="InterPro" id="IPR037120">
    <property type="entry name" value="Haem_peroxidase_sf_animal"/>
</dbReference>
<dbReference type="PANTHER" id="PTHR11475:SF4">
    <property type="entry name" value="CHORION PEROXIDASE"/>
    <property type="match status" value="1"/>
</dbReference>
<keyword evidence="7" id="KW-1185">Reference proteome</keyword>
<dbReference type="GO" id="GO:0005576">
    <property type="term" value="C:extracellular region"/>
    <property type="evidence" value="ECO:0007669"/>
    <property type="project" value="UniProtKB-SubCell"/>
</dbReference>
<dbReference type="PANTHER" id="PTHR11475">
    <property type="entry name" value="OXIDASE/PEROXIDASE"/>
    <property type="match status" value="1"/>
</dbReference>
<keyword evidence="3" id="KW-0325">Glycoprotein</keyword>
<evidence type="ECO:0000256" key="5">
    <source>
        <dbReference type="SAM" id="Phobius"/>
    </source>
</evidence>
<keyword evidence="4" id="KW-0479">Metal-binding</keyword>
<keyword evidence="5" id="KW-1133">Transmembrane helix</keyword>
<dbReference type="GO" id="GO:0020037">
    <property type="term" value="F:heme binding"/>
    <property type="evidence" value="ECO:0007669"/>
    <property type="project" value="InterPro"/>
</dbReference>
<dbReference type="GO" id="GO:0046872">
    <property type="term" value="F:metal ion binding"/>
    <property type="evidence" value="ECO:0007669"/>
    <property type="project" value="UniProtKB-KW"/>
</dbReference>
<keyword evidence="5" id="KW-0472">Membrane</keyword>
<dbReference type="Pfam" id="PF03098">
    <property type="entry name" value="An_peroxidase"/>
    <property type="match status" value="1"/>
</dbReference>
<dbReference type="GO" id="GO:0006979">
    <property type="term" value="P:response to oxidative stress"/>
    <property type="evidence" value="ECO:0007669"/>
    <property type="project" value="InterPro"/>
</dbReference>
<evidence type="ECO:0000313" key="7">
    <source>
        <dbReference type="Proteomes" id="UP001374579"/>
    </source>
</evidence>
<evidence type="ECO:0000256" key="4">
    <source>
        <dbReference type="PIRSR" id="PIRSR619791-2"/>
    </source>
</evidence>
<dbReference type="InterPro" id="IPR019791">
    <property type="entry name" value="Haem_peroxidase_animal"/>
</dbReference>
<evidence type="ECO:0000256" key="2">
    <source>
        <dbReference type="ARBA" id="ARBA00022525"/>
    </source>
</evidence>
<dbReference type="InterPro" id="IPR010255">
    <property type="entry name" value="Haem_peroxidase_sf"/>
</dbReference>
<protein>
    <submittedName>
        <fullName evidence="6">Uncharacterized protein</fullName>
    </submittedName>
</protein>
<dbReference type="EMBL" id="JBAMIC010000010">
    <property type="protein sequence ID" value="KAK7102407.1"/>
    <property type="molecule type" value="Genomic_DNA"/>
</dbReference>
<evidence type="ECO:0000256" key="1">
    <source>
        <dbReference type="ARBA" id="ARBA00004613"/>
    </source>
</evidence>
<keyword evidence="4" id="KW-0349">Heme</keyword>
<sequence length="661" mass="74805">MAYAMSCPGDGHPRVFRSSGYYLLLFVLLGFLCLFQGAGGLIISDGTFVLCGTSPELSAMHSTGSIRGGVDTLHQVIREPCEGRRRSERRYRTYDGTCNSGSERGAAFSYVKRFMPPHYQETSTRVDGPRIWSKISSGRLLPSARAVSRAVHKPKAKKTSFTLLLMQLGQLLDHDMSIVPVATEFDDTIKCCGVPPEEQYHDCFPIEIPSDDHHFDKCMEFVRSDPLTFLNGTVPQPRTHLNAITAYLDAAMVYGSDRMKAKKLRSNNGTGALLKTKMYKGKARLPEGHEEDCINLSHSHFCAMAGDDRVNEQPGLTAIHTVFHLEHNRLVRKLAKVILFRQGRPYSAKAIEDFLQTAPAVLQERMYQVVRKLLGGVWQNIVYNEYVPLLVGPELMSRYKLWAGRRATFDKEVDASIATEFLTAAFRFGHTLVNDMMLTDKMHKLKDLYSTSAHNLENYPNVIKGLVTPINHAEAFDPNVATSLVDHLFENNKAGRPGLDLIALNIQRGRDHGLPSFNELKEFFGLKKFTTWNQFGESGEALKQLYEHPDDVDAFTGGTCESSVHGGVVGELFAHILAQQFHDLKYGDRFFFETDSSFFGFNNWELRALKKLCMNKILCENAELEYIQTNPFKQPDYYRNPEYKCSDYEDINMWVFSKKVM</sequence>
<evidence type="ECO:0000313" key="6">
    <source>
        <dbReference type="EMBL" id="KAK7102407.1"/>
    </source>
</evidence>
<keyword evidence="2" id="KW-0964">Secreted</keyword>
<dbReference type="PRINTS" id="PR00457">
    <property type="entry name" value="ANPEROXIDASE"/>
</dbReference>
<organism evidence="6 7">
    <name type="scientific">Littorina saxatilis</name>
    <dbReference type="NCBI Taxonomy" id="31220"/>
    <lineage>
        <taxon>Eukaryota</taxon>
        <taxon>Metazoa</taxon>
        <taxon>Spiralia</taxon>
        <taxon>Lophotrochozoa</taxon>
        <taxon>Mollusca</taxon>
        <taxon>Gastropoda</taxon>
        <taxon>Caenogastropoda</taxon>
        <taxon>Littorinimorpha</taxon>
        <taxon>Littorinoidea</taxon>
        <taxon>Littorinidae</taxon>
        <taxon>Littorina</taxon>
    </lineage>
</organism>
<dbReference type="PROSITE" id="PS50292">
    <property type="entry name" value="PEROXIDASE_3"/>
    <property type="match status" value="1"/>
</dbReference>
<accession>A0AAN9GBR8</accession>
<dbReference type="AlphaFoldDB" id="A0AAN9GBR8"/>
<keyword evidence="4" id="KW-0408">Iron</keyword>